<dbReference type="EMBL" id="UYRS01018790">
    <property type="protein sequence ID" value="VDK40161.1"/>
    <property type="molecule type" value="Genomic_DNA"/>
</dbReference>
<evidence type="ECO:0000313" key="1">
    <source>
        <dbReference type="EMBL" id="VDK40161.1"/>
    </source>
</evidence>
<gene>
    <name evidence="1" type="ORF">TASK_LOCUS8389</name>
</gene>
<dbReference type="Proteomes" id="UP000282613">
    <property type="component" value="Unassembled WGS sequence"/>
</dbReference>
<name>A0A3P6R893_TAEAS</name>
<proteinExistence type="predicted"/>
<reference evidence="1 2" key="1">
    <citation type="submission" date="2018-11" db="EMBL/GenBank/DDBJ databases">
        <authorList>
            <consortium name="Pathogen Informatics"/>
        </authorList>
    </citation>
    <scope>NUCLEOTIDE SEQUENCE [LARGE SCALE GENOMIC DNA]</scope>
</reference>
<dbReference type="AlphaFoldDB" id="A0A3P6R893"/>
<organism evidence="1 2">
    <name type="scientific">Taenia asiatica</name>
    <name type="common">Asian tapeworm</name>
    <dbReference type="NCBI Taxonomy" id="60517"/>
    <lineage>
        <taxon>Eukaryota</taxon>
        <taxon>Metazoa</taxon>
        <taxon>Spiralia</taxon>
        <taxon>Lophotrochozoa</taxon>
        <taxon>Platyhelminthes</taxon>
        <taxon>Cestoda</taxon>
        <taxon>Eucestoda</taxon>
        <taxon>Cyclophyllidea</taxon>
        <taxon>Taeniidae</taxon>
        <taxon>Taenia</taxon>
    </lineage>
</organism>
<evidence type="ECO:0000313" key="2">
    <source>
        <dbReference type="Proteomes" id="UP000282613"/>
    </source>
</evidence>
<keyword evidence="2" id="KW-1185">Reference proteome</keyword>
<accession>A0A3P6R893</accession>
<protein>
    <submittedName>
        <fullName evidence="1">Uncharacterized protein</fullName>
    </submittedName>
</protein>
<sequence>MLSNDDATLYHREEIEQSSFNGTVFTNSTSGENFTSYWHLPADAPLLEQPGVDTLQSPVPIKHSHDFRLKAGPSLRSCTRLQVLPLRPLYEFIAFHLADAPMQQALEKSDTASKGGLRC</sequence>